<evidence type="ECO:0000313" key="2">
    <source>
        <dbReference type="EMBL" id="PWZ28987.1"/>
    </source>
</evidence>
<accession>A0A3L6FBL4</accession>
<protein>
    <submittedName>
        <fullName evidence="2">Uncharacterized protein</fullName>
    </submittedName>
</protein>
<comment type="caution">
    <text evidence="2">The sequence shown here is derived from an EMBL/GenBank/DDBJ whole genome shotgun (WGS) entry which is preliminary data.</text>
</comment>
<name>A0A3L6FBL4_MAIZE</name>
<gene>
    <name evidence="2" type="ORF">Zm00014a_005577</name>
</gene>
<feature type="compositionally biased region" description="Basic and acidic residues" evidence="1">
    <location>
        <begin position="210"/>
        <end position="221"/>
    </location>
</feature>
<evidence type="ECO:0000256" key="1">
    <source>
        <dbReference type="SAM" id="MobiDB-lite"/>
    </source>
</evidence>
<sequence length="221" mass="23839">MAPIILHRALSFSIPLLHRRDVSSPLQASDVSNRPEGLALLTRIAEDTDCCDSGPPLPDHSPLEKSLISKILRLRGVLDLPCRSSCDALDQLLLDTLGVLKVAYPKCLSGVSGNHTSSVREGLVHLHQVLVLVQDCHSKNKQLPNSGSEKQTIMESESLDHVGKRVIEMLDQVTPVVKEMFSSMESSSSAASTGAQRQISRGAVYGRARSGSDRHATSTAV</sequence>
<dbReference type="Proteomes" id="UP000251960">
    <property type="component" value="Chromosome 4"/>
</dbReference>
<dbReference type="ExpressionAtlas" id="A0A3L6FBL4">
    <property type="expression patterns" value="baseline and differential"/>
</dbReference>
<feature type="region of interest" description="Disordered" evidence="1">
    <location>
        <begin position="186"/>
        <end position="221"/>
    </location>
</feature>
<proteinExistence type="predicted"/>
<reference evidence="2" key="1">
    <citation type="journal article" date="2018" name="Nat. Genet.">
        <title>Extensive intraspecific gene order and gene structural variations between Mo17 and other maize genomes.</title>
        <authorList>
            <person name="Sun S."/>
            <person name="Zhou Y."/>
            <person name="Chen J."/>
            <person name="Shi J."/>
            <person name="Zhao H."/>
            <person name="Zhao H."/>
            <person name="Song W."/>
            <person name="Zhang M."/>
            <person name="Cui Y."/>
            <person name="Dong X."/>
            <person name="Liu H."/>
            <person name="Ma X."/>
            <person name="Jiao Y."/>
            <person name="Wang B."/>
            <person name="Wei X."/>
            <person name="Stein J.C."/>
            <person name="Glaubitz J.C."/>
            <person name="Lu F."/>
            <person name="Yu G."/>
            <person name="Liang C."/>
            <person name="Fengler K."/>
            <person name="Li B."/>
            <person name="Rafalski A."/>
            <person name="Schnable P.S."/>
            <person name="Ware D.H."/>
            <person name="Buckler E.S."/>
            <person name="Lai J."/>
        </authorList>
    </citation>
    <scope>NUCLEOTIDE SEQUENCE [LARGE SCALE GENOMIC DNA]</scope>
    <source>
        <tissue evidence="2">Seedling</tissue>
    </source>
</reference>
<dbReference type="EMBL" id="NCVQ01000005">
    <property type="protein sequence ID" value="PWZ28987.1"/>
    <property type="molecule type" value="Genomic_DNA"/>
</dbReference>
<dbReference type="AlphaFoldDB" id="A0A3L6FBL4"/>
<organism evidence="2">
    <name type="scientific">Zea mays</name>
    <name type="common">Maize</name>
    <dbReference type="NCBI Taxonomy" id="4577"/>
    <lineage>
        <taxon>Eukaryota</taxon>
        <taxon>Viridiplantae</taxon>
        <taxon>Streptophyta</taxon>
        <taxon>Embryophyta</taxon>
        <taxon>Tracheophyta</taxon>
        <taxon>Spermatophyta</taxon>
        <taxon>Magnoliopsida</taxon>
        <taxon>Liliopsida</taxon>
        <taxon>Poales</taxon>
        <taxon>Poaceae</taxon>
        <taxon>PACMAD clade</taxon>
        <taxon>Panicoideae</taxon>
        <taxon>Andropogonodae</taxon>
        <taxon>Andropogoneae</taxon>
        <taxon>Tripsacinae</taxon>
        <taxon>Zea</taxon>
    </lineage>
</organism>